<dbReference type="RefSeq" id="WP_220641546.1">
    <property type="nucleotide sequence ID" value="NZ_CP080429.1"/>
</dbReference>
<reference evidence="2 3" key="1">
    <citation type="submission" date="2021-07" db="EMBL/GenBank/DDBJ databases">
        <title>Flavobacterium WSW3-B6 sp.nov, isolated from seaweed.</title>
        <authorList>
            <person name="Muhammad N."/>
            <person name="Ho H."/>
            <person name="Lee Y.-J."/>
            <person name="Nguyen T."/>
            <person name="Ho J."/>
            <person name="Kim S.-G."/>
        </authorList>
    </citation>
    <scope>NUCLEOTIDE SEQUENCE [LARGE SCALE GENOMIC DNA]</scope>
    <source>
        <strain evidence="2 3">WSW3-B6</strain>
    </source>
</reference>
<feature type="transmembrane region" description="Helical" evidence="1">
    <location>
        <begin position="37"/>
        <end position="58"/>
    </location>
</feature>
<sequence>MAIKKINIPRLLRIVFGILIILQAIDAKQWWLAIPGVFLLVLAALNPGCGTGSCTVPHKRNRYTTAKRAAHKD</sequence>
<organism evidence="2 3">
    <name type="scientific">Flavobacterium litorale</name>
    <dbReference type="NCBI Taxonomy" id="2856519"/>
    <lineage>
        <taxon>Bacteria</taxon>
        <taxon>Pseudomonadati</taxon>
        <taxon>Bacteroidota</taxon>
        <taxon>Flavobacteriia</taxon>
        <taxon>Flavobacteriales</taxon>
        <taxon>Flavobacteriaceae</taxon>
        <taxon>Flavobacterium</taxon>
    </lineage>
</organism>
<evidence type="ECO:0008006" key="4">
    <source>
        <dbReference type="Google" id="ProtNLM"/>
    </source>
</evidence>
<keyword evidence="3" id="KW-1185">Reference proteome</keyword>
<evidence type="ECO:0000313" key="2">
    <source>
        <dbReference type="EMBL" id="QYJ69211.1"/>
    </source>
</evidence>
<gene>
    <name evidence="2" type="ORF">K1I41_04785</name>
</gene>
<dbReference type="Proteomes" id="UP000825381">
    <property type="component" value="Chromosome"/>
</dbReference>
<name>A0ABX8V8S0_9FLAO</name>
<evidence type="ECO:0000313" key="3">
    <source>
        <dbReference type="Proteomes" id="UP000825381"/>
    </source>
</evidence>
<proteinExistence type="predicted"/>
<keyword evidence="1" id="KW-1133">Transmembrane helix</keyword>
<protein>
    <recommendedName>
        <fullName evidence="4">DUF2892 domain-containing protein</fullName>
    </recommendedName>
</protein>
<accession>A0ABX8V8S0</accession>
<keyword evidence="1" id="KW-0812">Transmembrane</keyword>
<dbReference type="EMBL" id="CP080429">
    <property type="protein sequence ID" value="QYJ69211.1"/>
    <property type="molecule type" value="Genomic_DNA"/>
</dbReference>
<keyword evidence="1" id="KW-0472">Membrane</keyword>
<evidence type="ECO:0000256" key="1">
    <source>
        <dbReference type="SAM" id="Phobius"/>
    </source>
</evidence>